<protein>
    <submittedName>
        <fullName evidence="9">S8 family serine peptidase</fullName>
    </submittedName>
</protein>
<dbReference type="Pfam" id="PF00082">
    <property type="entry name" value="Peptidase_S8"/>
    <property type="match status" value="1"/>
</dbReference>
<dbReference type="PROSITE" id="PS00137">
    <property type="entry name" value="SUBTILASE_HIS"/>
    <property type="match status" value="1"/>
</dbReference>
<feature type="active site" description="Charge relay system" evidence="6">
    <location>
        <position position="317"/>
    </location>
</feature>
<keyword evidence="2 6" id="KW-0645">Protease</keyword>
<keyword evidence="4 6" id="KW-0378">Hydrolase</keyword>
<dbReference type="InterPro" id="IPR034202">
    <property type="entry name" value="Subtilisin_Carlsberg-like"/>
</dbReference>
<dbReference type="InterPro" id="IPR050131">
    <property type="entry name" value="Peptidase_S8_subtilisin-like"/>
</dbReference>
<name>A0A6N7IXB3_9FIRM</name>
<dbReference type="EMBL" id="WHYR01000069">
    <property type="protein sequence ID" value="MQL53808.1"/>
    <property type="molecule type" value="Genomic_DNA"/>
</dbReference>
<feature type="active site" description="Charge relay system" evidence="6">
    <location>
        <position position="130"/>
    </location>
</feature>
<dbReference type="AlphaFoldDB" id="A0A6N7IXB3"/>
<dbReference type="PANTHER" id="PTHR43806:SF11">
    <property type="entry name" value="CEREVISIN-RELATED"/>
    <property type="match status" value="1"/>
</dbReference>
<keyword evidence="10" id="KW-1185">Reference proteome</keyword>
<dbReference type="InterPro" id="IPR015500">
    <property type="entry name" value="Peptidase_S8_subtilisin-rel"/>
</dbReference>
<evidence type="ECO:0000313" key="9">
    <source>
        <dbReference type="EMBL" id="MQL53808.1"/>
    </source>
</evidence>
<dbReference type="RefSeq" id="WP_152948264.1">
    <property type="nucleotide sequence ID" value="NZ_WHYR01000069.1"/>
</dbReference>
<feature type="domain" description="Peptidase S8/S53" evidence="8">
    <location>
        <begin position="121"/>
        <end position="364"/>
    </location>
</feature>
<evidence type="ECO:0000256" key="5">
    <source>
        <dbReference type="ARBA" id="ARBA00022825"/>
    </source>
</evidence>
<comment type="similarity">
    <text evidence="1 6">Belongs to the peptidase S8 family.</text>
</comment>
<feature type="non-terminal residue" evidence="9">
    <location>
        <position position="398"/>
    </location>
</feature>
<evidence type="ECO:0000259" key="8">
    <source>
        <dbReference type="Pfam" id="PF00082"/>
    </source>
</evidence>
<proteinExistence type="inferred from homology"/>
<dbReference type="InterPro" id="IPR022398">
    <property type="entry name" value="Peptidase_S8_His-AS"/>
</dbReference>
<comment type="caution">
    <text evidence="9">The sequence shown here is derived from an EMBL/GenBank/DDBJ whole genome shotgun (WGS) entry which is preliminary data.</text>
</comment>
<evidence type="ECO:0000256" key="4">
    <source>
        <dbReference type="ARBA" id="ARBA00022801"/>
    </source>
</evidence>
<dbReference type="GO" id="GO:0006508">
    <property type="term" value="P:proteolysis"/>
    <property type="evidence" value="ECO:0007669"/>
    <property type="project" value="UniProtKB-KW"/>
</dbReference>
<keyword evidence="5 6" id="KW-0720">Serine protease</keyword>
<dbReference type="PROSITE" id="PS51892">
    <property type="entry name" value="SUBTILASE"/>
    <property type="match status" value="1"/>
</dbReference>
<dbReference type="GO" id="GO:0046872">
    <property type="term" value="F:metal ion binding"/>
    <property type="evidence" value="ECO:0007669"/>
    <property type="project" value="UniProtKB-KW"/>
</dbReference>
<dbReference type="PRINTS" id="PR00723">
    <property type="entry name" value="SUBTILISIN"/>
</dbReference>
<dbReference type="GO" id="GO:0004252">
    <property type="term" value="F:serine-type endopeptidase activity"/>
    <property type="evidence" value="ECO:0007669"/>
    <property type="project" value="UniProtKB-UniRule"/>
</dbReference>
<gene>
    <name evidence="9" type="ORF">GFC01_16405</name>
</gene>
<sequence>MKLFSRHQKSGGEKIILFKKRAFDQGQLHPDLKKLLEGYGATRIEPLPFINGAICYFSSDMQFQALDSEEEIASLEENHRVKLYPVKTSVRGMMFEQERHQIIPWGIHRIGADALWGLSRGEGIKVAVLDTGADLHHPDLQDNIAGGINLLDHHLPPQDDNGHGSHVSGTIAAVNNGFGVVGAAPRARLYVVKVLDYRGEGYFADIIRALQWCLNQGIQIVNISFGSDQPSQALHQSIRQVTAAGMIVVAAAGNDGTYQSVDYPAAYPEVVAVGATDEHNRLAPYSSRGPQLKMVAPGNHILSTGTGGFFQRMSGTSMATPHVSGALALLMALPPRLKPDQILQILYKTAEKLPSLSNEEQGAGLVRVDLAAKGLNNPMEVNGEKTTELPPPPEEEEE</sequence>
<dbReference type="InterPro" id="IPR023828">
    <property type="entry name" value="Peptidase_S8_Ser-AS"/>
</dbReference>
<dbReference type="Proteomes" id="UP000441717">
    <property type="component" value="Unassembled WGS sequence"/>
</dbReference>
<keyword evidence="3" id="KW-0479">Metal-binding</keyword>
<accession>A0A6N7IXB3</accession>
<evidence type="ECO:0000256" key="7">
    <source>
        <dbReference type="SAM" id="MobiDB-lite"/>
    </source>
</evidence>
<dbReference type="InterPro" id="IPR000209">
    <property type="entry name" value="Peptidase_S8/S53_dom"/>
</dbReference>
<reference evidence="9 10" key="1">
    <citation type="submission" date="2019-10" db="EMBL/GenBank/DDBJ databases">
        <title>Comparative genomics of sulfur disproportionating microorganisms.</title>
        <authorList>
            <person name="Ward L.M."/>
            <person name="Bertran E."/>
            <person name="Johnston D."/>
        </authorList>
    </citation>
    <scope>NUCLEOTIDE SEQUENCE [LARGE SCALE GENOMIC DNA]</scope>
    <source>
        <strain evidence="9 10">DSM 14055</strain>
    </source>
</reference>
<dbReference type="InterPro" id="IPR036852">
    <property type="entry name" value="Peptidase_S8/S53_dom_sf"/>
</dbReference>
<evidence type="ECO:0000256" key="6">
    <source>
        <dbReference type="PROSITE-ProRule" id="PRU01240"/>
    </source>
</evidence>
<evidence type="ECO:0000256" key="1">
    <source>
        <dbReference type="ARBA" id="ARBA00011073"/>
    </source>
</evidence>
<dbReference type="Gene3D" id="3.40.50.200">
    <property type="entry name" value="Peptidase S8/S53 domain"/>
    <property type="match status" value="1"/>
</dbReference>
<evidence type="ECO:0000256" key="2">
    <source>
        <dbReference type="ARBA" id="ARBA00022670"/>
    </source>
</evidence>
<evidence type="ECO:0000313" key="10">
    <source>
        <dbReference type="Proteomes" id="UP000441717"/>
    </source>
</evidence>
<feature type="region of interest" description="Disordered" evidence="7">
    <location>
        <begin position="374"/>
        <end position="398"/>
    </location>
</feature>
<dbReference type="CDD" id="cd07477">
    <property type="entry name" value="Peptidases_S8_Subtilisin_subset"/>
    <property type="match status" value="1"/>
</dbReference>
<dbReference type="SUPFAM" id="SSF52743">
    <property type="entry name" value="Subtilisin-like"/>
    <property type="match status" value="1"/>
</dbReference>
<dbReference type="PROSITE" id="PS00138">
    <property type="entry name" value="SUBTILASE_SER"/>
    <property type="match status" value="1"/>
</dbReference>
<feature type="active site" description="Charge relay system" evidence="6">
    <location>
        <position position="163"/>
    </location>
</feature>
<dbReference type="OrthoDB" id="9798386at2"/>
<organism evidence="9 10">
    <name type="scientific">Desulfofundulus thermobenzoicus</name>
    <dbReference type="NCBI Taxonomy" id="29376"/>
    <lineage>
        <taxon>Bacteria</taxon>
        <taxon>Bacillati</taxon>
        <taxon>Bacillota</taxon>
        <taxon>Clostridia</taxon>
        <taxon>Eubacteriales</taxon>
        <taxon>Peptococcaceae</taxon>
        <taxon>Desulfofundulus</taxon>
    </lineage>
</organism>
<evidence type="ECO:0000256" key="3">
    <source>
        <dbReference type="ARBA" id="ARBA00022723"/>
    </source>
</evidence>
<dbReference type="PANTHER" id="PTHR43806">
    <property type="entry name" value="PEPTIDASE S8"/>
    <property type="match status" value="1"/>
</dbReference>